<dbReference type="NCBIfam" id="TIGR00278">
    <property type="entry name" value="membrane protein insertion efficiency factor YidD"/>
    <property type="match status" value="1"/>
</dbReference>
<protein>
    <recommendedName>
        <fullName evidence="1">Putative membrane protein insertion efficiency factor</fullName>
    </recommendedName>
</protein>
<proteinExistence type="inferred from homology"/>
<evidence type="ECO:0000313" key="3">
    <source>
        <dbReference type="EMBL" id="MDV2911708.1"/>
    </source>
</evidence>
<comment type="similarity">
    <text evidence="1">Belongs to the UPF0161 family.</text>
</comment>
<comment type="caution">
    <text evidence="3">The sequence shown here is derived from an EMBL/GenBank/DDBJ whole genome shotgun (WGS) entry which is preliminary data.</text>
</comment>
<dbReference type="KEGG" id="paci:A4V11_03515"/>
<comment type="subcellular location">
    <subcellularLocation>
        <location evidence="1">Cell membrane</location>
        <topology evidence="1">Peripheral membrane protein</topology>
        <orientation evidence="1">Cytoplasmic side</orientation>
    </subcellularLocation>
</comment>
<accession>A0AAP3TZN7</accession>
<dbReference type="AlphaFoldDB" id="A0AAP3TZN7"/>
<sequence>MKSFLLMLVRGYQRVISPLFPPSCRYYPTCSNYMVGALKRFGALQGTLMGIARILRCNPFVRGGYDPVPDQFSLKRNSKNSAERK</sequence>
<reference evidence="3" key="1">
    <citation type="journal article" date="2023" name="PeerJ">
        <title>Selection and evaluation of lactic acid bacteria from chicken feces in Thailand as potential probiotics.</title>
        <authorList>
            <person name="Khurajog B."/>
            <person name="Disastra Y."/>
            <person name="Lawwyne L.D."/>
            <person name="Sirichokchatchawan W."/>
            <person name="Niyomtham W."/>
            <person name="Yindee J."/>
            <person name="Hampson D.J."/>
            <person name="Prapasarakul N."/>
        </authorList>
    </citation>
    <scope>NUCLEOTIDE SEQUENCE</scope>
    <source>
        <strain evidence="3">BF14</strain>
        <strain evidence="2">BF9</strain>
    </source>
</reference>
<dbReference type="SMART" id="SM01234">
    <property type="entry name" value="Haemolytic"/>
    <property type="match status" value="1"/>
</dbReference>
<evidence type="ECO:0000256" key="1">
    <source>
        <dbReference type="HAMAP-Rule" id="MF_00386"/>
    </source>
</evidence>
<name>A0AAP3TZN7_PEDAC</name>
<comment type="function">
    <text evidence="1">Could be involved in insertion of integral membrane proteins into the membrane.</text>
</comment>
<reference evidence="3" key="2">
    <citation type="submission" date="2023-10" db="EMBL/GenBank/DDBJ databases">
        <authorList>
            <person name="Khurajog B."/>
        </authorList>
    </citation>
    <scope>NUCLEOTIDE SEQUENCE</scope>
    <source>
        <strain evidence="3">BF14</strain>
        <strain evidence="2">BF9</strain>
    </source>
</reference>
<dbReference type="HAMAP" id="MF_00386">
    <property type="entry name" value="UPF0161_YidD"/>
    <property type="match status" value="1"/>
</dbReference>
<keyword evidence="1" id="KW-0472">Membrane</keyword>
<dbReference type="RefSeq" id="WP_002832133.1">
    <property type="nucleotide sequence ID" value="NZ_BJMF01000005.1"/>
</dbReference>
<dbReference type="PANTHER" id="PTHR33383:SF1">
    <property type="entry name" value="MEMBRANE PROTEIN INSERTION EFFICIENCY FACTOR-RELATED"/>
    <property type="match status" value="1"/>
</dbReference>
<dbReference type="GeneID" id="57366262"/>
<dbReference type="Proteomes" id="UP001280415">
    <property type="component" value="Unassembled WGS sequence"/>
</dbReference>
<dbReference type="Proteomes" id="UP001280897">
    <property type="component" value="Unassembled WGS sequence"/>
</dbReference>
<dbReference type="InterPro" id="IPR002696">
    <property type="entry name" value="Membr_insert_effic_factor_YidD"/>
</dbReference>
<dbReference type="EMBL" id="JAWJAV010000004">
    <property type="protein sequence ID" value="MDV2621473.1"/>
    <property type="molecule type" value="Genomic_DNA"/>
</dbReference>
<evidence type="ECO:0000313" key="4">
    <source>
        <dbReference type="Proteomes" id="UP001280415"/>
    </source>
</evidence>
<gene>
    <name evidence="3" type="primary">yidD</name>
    <name evidence="2" type="ORF">R0G89_06960</name>
    <name evidence="3" type="ORF">R0H03_07510</name>
</gene>
<dbReference type="GO" id="GO:0005886">
    <property type="term" value="C:plasma membrane"/>
    <property type="evidence" value="ECO:0007669"/>
    <property type="project" value="UniProtKB-SubCell"/>
</dbReference>
<dbReference type="Pfam" id="PF01809">
    <property type="entry name" value="YidD"/>
    <property type="match status" value="1"/>
</dbReference>
<keyword evidence="1" id="KW-1003">Cell membrane</keyword>
<evidence type="ECO:0000313" key="2">
    <source>
        <dbReference type="EMBL" id="MDV2621473.1"/>
    </source>
</evidence>
<dbReference type="EMBL" id="JAWJAX010000009">
    <property type="protein sequence ID" value="MDV2911708.1"/>
    <property type="molecule type" value="Genomic_DNA"/>
</dbReference>
<organism evidence="3 4">
    <name type="scientific">Pediococcus acidilactici</name>
    <dbReference type="NCBI Taxonomy" id="1254"/>
    <lineage>
        <taxon>Bacteria</taxon>
        <taxon>Bacillati</taxon>
        <taxon>Bacillota</taxon>
        <taxon>Bacilli</taxon>
        <taxon>Lactobacillales</taxon>
        <taxon>Lactobacillaceae</taxon>
        <taxon>Pediococcus</taxon>
        <taxon>Pediococcus acidilactici group</taxon>
    </lineage>
</organism>
<dbReference type="PANTHER" id="PTHR33383">
    <property type="entry name" value="MEMBRANE PROTEIN INSERTION EFFICIENCY FACTOR-RELATED"/>
    <property type="match status" value="1"/>
</dbReference>